<evidence type="ECO:0000256" key="12">
    <source>
        <dbReference type="PIRSR" id="PIRSR038142-50"/>
    </source>
</evidence>
<dbReference type="AlphaFoldDB" id="A0A6M9PKU4"/>
<comment type="similarity">
    <text evidence="2">Belongs to the archaeal/bacterial/fungal opsin family.</text>
</comment>
<feature type="transmembrane region" description="Helical" evidence="13">
    <location>
        <begin position="157"/>
        <end position="178"/>
    </location>
</feature>
<feature type="transmembrane region" description="Helical" evidence="13">
    <location>
        <begin position="71"/>
        <end position="88"/>
    </location>
</feature>
<feature type="transmembrane region" description="Helical" evidence="13">
    <location>
        <begin position="199"/>
        <end position="222"/>
    </location>
</feature>
<dbReference type="CDD" id="cd15242">
    <property type="entry name" value="7tm_Proteorhodopsin"/>
    <property type="match status" value="1"/>
</dbReference>
<evidence type="ECO:0000256" key="11">
    <source>
        <dbReference type="PIRSR" id="PIRSR038142-1"/>
    </source>
</evidence>
<dbReference type="PANTHER" id="PTHR28286:SF2">
    <property type="entry name" value="BACTERIORHODOPSIN _OPSIN, NOPA (EUROFUNG)"/>
    <property type="match status" value="1"/>
</dbReference>
<feature type="transmembrane region" description="Helical" evidence="13">
    <location>
        <begin position="108"/>
        <end position="126"/>
    </location>
</feature>
<keyword evidence="9 13" id="KW-0472">Membrane</keyword>
<gene>
    <name evidence="15" type="ORF">DN92_08760</name>
</gene>
<organism evidence="15 16">
    <name type="scientific">Polynucleobacter arcticus</name>
    <dbReference type="NCBI Taxonomy" id="1743165"/>
    <lineage>
        <taxon>Bacteria</taxon>
        <taxon>Pseudomonadati</taxon>
        <taxon>Pseudomonadota</taxon>
        <taxon>Betaproteobacteria</taxon>
        <taxon>Burkholderiales</taxon>
        <taxon>Burkholderiaceae</taxon>
        <taxon>Polynucleobacter</taxon>
    </lineage>
</organism>
<evidence type="ECO:0000256" key="6">
    <source>
        <dbReference type="ARBA" id="ARBA00022925"/>
    </source>
</evidence>
<dbReference type="RefSeq" id="WP_173960877.1">
    <property type="nucleotide sequence ID" value="NZ_CBCSCC010000001.1"/>
</dbReference>
<feature type="transmembrane region" description="Helical" evidence="13">
    <location>
        <begin position="133"/>
        <end position="151"/>
    </location>
</feature>
<accession>A0A6M9PKU4</accession>
<keyword evidence="6 12" id="KW-0681">Retinal protein</keyword>
<evidence type="ECO:0000256" key="14">
    <source>
        <dbReference type="SAM" id="SignalP"/>
    </source>
</evidence>
<sequence>MNFKSVSSKAKIALGTCLALGLTSTPVLASAVLEPNDFVGISFWLISMALVASTAFFFLERDRVSPKWKTSLTVSGLVTLIAAVHYFYMRDVWVATGSTPTVYRYIDWLITVPLLMIEFYLILSAIAKVPGGVFWRLMIGTLVMLVGGYVGEAGYLAVWPAFIIGMIGWAYILYEIFAGEASKINANSAPKSVQSAFNTMRWIVTIGWAIYPIGYFFGYLTGSNPADSAAALNIIYNLADVLNKIAFGLIIWNVAVTESEAKH</sequence>
<evidence type="ECO:0000256" key="5">
    <source>
        <dbReference type="ARBA" id="ARBA00022692"/>
    </source>
</evidence>
<keyword evidence="14" id="KW-0732">Signal</keyword>
<dbReference type="SUPFAM" id="SSF81321">
    <property type="entry name" value="Family A G protein-coupled receptor-like"/>
    <property type="match status" value="1"/>
</dbReference>
<feature type="signal peptide" evidence="14">
    <location>
        <begin position="1"/>
        <end position="29"/>
    </location>
</feature>
<dbReference type="PIRSF" id="PIRSF038142">
    <property type="entry name" value="Rhodopsin_bac_prd"/>
    <property type="match status" value="1"/>
</dbReference>
<keyword evidence="3" id="KW-0600">Photoreceptor protein</keyword>
<feature type="site" description="Responsible for spectral tuning" evidence="11">
    <location>
        <position position="115"/>
    </location>
</feature>
<dbReference type="KEGG" id="pard:DN92_08760"/>
<proteinExistence type="inferred from homology"/>
<keyword evidence="8 12" id="KW-0157">Chromophore</keyword>
<dbReference type="InterPro" id="IPR017402">
    <property type="entry name" value="Proteorhodopsin"/>
</dbReference>
<name>A0A6M9PKU4_9BURK</name>
<protein>
    <submittedName>
        <fullName evidence="15">Biphenyl 2,3-dioxygenase</fullName>
    </submittedName>
</protein>
<dbReference type="InterPro" id="IPR001425">
    <property type="entry name" value="Arc/bac/fun_rhodopsins"/>
</dbReference>
<dbReference type="InterPro" id="IPR018229">
    <property type="entry name" value="Rhodopsin_retinal_BS"/>
</dbReference>
<evidence type="ECO:0000256" key="4">
    <source>
        <dbReference type="ARBA" id="ARBA00022606"/>
    </source>
</evidence>
<evidence type="ECO:0000313" key="16">
    <source>
        <dbReference type="Proteomes" id="UP000501090"/>
    </source>
</evidence>
<evidence type="ECO:0000256" key="10">
    <source>
        <dbReference type="ARBA" id="ARBA00023170"/>
    </source>
</evidence>
<dbReference type="GO" id="GO:0009881">
    <property type="term" value="F:photoreceptor activity"/>
    <property type="evidence" value="ECO:0007669"/>
    <property type="project" value="UniProtKB-KW"/>
</dbReference>
<evidence type="ECO:0000256" key="9">
    <source>
        <dbReference type="ARBA" id="ARBA00023136"/>
    </source>
</evidence>
<feature type="modified residue" description="N6-(retinylidene)lysine" evidence="12">
    <location>
        <position position="244"/>
    </location>
</feature>
<feature type="transmembrane region" description="Helical" evidence="13">
    <location>
        <begin position="41"/>
        <end position="59"/>
    </location>
</feature>
<dbReference type="PROSITE" id="PS00950">
    <property type="entry name" value="BACTERIAL_OPSIN_1"/>
    <property type="match status" value="1"/>
</dbReference>
<keyword evidence="10" id="KW-0675">Receptor</keyword>
<dbReference type="Gene3D" id="1.20.1070.10">
    <property type="entry name" value="Rhodopsin 7-helix transmembrane proteins"/>
    <property type="match status" value="1"/>
</dbReference>
<dbReference type="EMBL" id="CP028940">
    <property type="protein sequence ID" value="QKM61109.1"/>
    <property type="molecule type" value="Genomic_DNA"/>
</dbReference>
<evidence type="ECO:0000256" key="8">
    <source>
        <dbReference type="ARBA" id="ARBA00022991"/>
    </source>
</evidence>
<feature type="site" description="Primary proton donor" evidence="11">
    <location>
        <position position="118"/>
    </location>
</feature>
<evidence type="ECO:0000313" key="15">
    <source>
        <dbReference type="EMBL" id="QKM61109.1"/>
    </source>
</evidence>
<dbReference type="PRINTS" id="PR00251">
    <property type="entry name" value="BACTRLOPSIN"/>
</dbReference>
<evidence type="ECO:0000256" key="3">
    <source>
        <dbReference type="ARBA" id="ARBA00022543"/>
    </source>
</evidence>
<feature type="transmembrane region" description="Helical" evidence="13">
    <location>
        <begin position="234"/>
        <end position="256"/>
    </location>
</feature>
<evidence type="ECO:0000256" key="2">
    <source>
        <dbReference type="ARBA" id="ARBA00008130"/>
    </source>
</evidence>
<dbReference type="GO" id="GO:0016020">
    <property type="term" value="C:membrane"/>
    <property type="evidence" value="ECO:0007669"/>
    <property type="project" value="UniProtKB-SubCell"/>
</dbReference>
<keyword evidence="5 13" id="KW-0812">Transmembrane</keyword>
<evidence type="ECO:0000256" key="13">
    <source>
        <dbReference type="SAM" id="Phobius"/>
    </source>
</evidence>
<dbReference type="PANTHER" id="PTHR28286">
    <property type="match status" value="1"/>
</dbReference>
<feature type="site" description="Primary proton acceptor" evidence="11">
    <location>
        <position position="107"/>
    </location>
</feature>
<keyword evidence="16" id="KW-1185">Reference proteome</keyword>
<reference evidence="15 16" key="1">
    <citation type="submission" date="2018-04" db="EMBL/GenBank/DDBJ databases">
        <title>Polynucleobacter sp. UK-Long2-W17 genome.</title>
        <authorList>
            <person name="Hahn M.W."/>
        </authorList>
    </citation>
    <scope>NUCLEOTIDE SEQUENCE [LARGE SCALE GENOMIC DNA]</scope>
    <source>
        <strain evidence="15 16">UK-Long2-W17</strain>
    </source>
</reference>
<dbReference type="GO" id="GO:0007602">
    <property type="term" value="P:phototransduction"/>
    <property type="evidence" value="ECO:0007669"/>
    <property type="project" value="UniProtKB-KW"/>
</dbReference>
<keyword evidence="4" id="KW-0716">Sensory transduction</keyword>
<comment type="subcellular location">
    <subcellularLocation>
        <location evidence="1">Membrane</location>
        <topology evidence="1">Multi-pass membrane protein</topology>
    </subcellularLocation>
</comment>
<comment type="PTM">
    <text evidence="12">Contains one covalently linked retinal chromophore.</text>
</comment>
<dbReference type="GO" id="GO:0010461">
    <property type="term" value="F:light-activated monoatomic ion channel activity"/>
    <property type="evidence" value="ECO:0007669"/>
    <property type="project" value="InterPro"/>
</dbReference>
<evidence type="ECO:0000256" key="1">
    <source>
        <dbReference type="ARBA" id="ARBA00004141"/>
    </source>
</evidence>
<dbReference type="SMART" id="SM01021">
    <property type="entry name" value="Bac_rhodopsin"/>
    <property type="match status" value="1"/>
</dbReference>
<evidence type="ECO:0000256" key="7">
    <source>
        <dbReference type="ARBA" id="ARBA00022989"/>
    </source>
</evidence>
<dbReference type="Proteomes" id="UP000501090">
    <property type="component" value="Chromosome"/>
</dbReference>
<dbReference type="Pfam" id="PF01036">
    <property type="entry name" value="Bac_rhodopsin"/>
    <property type="match status" value="1"/>
</dbReference>
<keyword evidence="7 13" id="KW-1133">Transmembrane helix</keyword>
<feature type="chain" id="PRO_5026656466" evidence="14">
    <location>
        <begin position="30"/>
        <end position="263"/>
    </location>
</feature>